<comment type="caution">
    <text evidence="2">The sequence shown here is derived from an EMBL/GenBank/DDBJ whole genome shotgun (WGS) entry which is preliminary data.</text>
</comment>
<proteinExistence type="predicted"/>
<dbReference type="EMBL" id="AMCI01006163">
    <property type="protein sequence ID" value="EJW94807.1"/>
    <property type="molecule type" value="Genomic_DNA"/>
</dbReference>
<evidence type="ECO:0000259" key="1">
    <source>
        <dbReference type="Pfam" id="PF13276"/>
    </source>
</evidence>
<organism evidence="2">
    <name type="scientific">gut metagenome</name>
    <dbReference type="NCBI Taxonomy" id="749906"/>
    <lineage>
        <taxon>unclassified sequences</taxon>
        <taxon>metagenomes</taxon>
        <taxon>organismal metagenomes</taxon>
    </lineage>
</organism>
<sequence>MTEAIYLEVTEMAETAHKAKRRVSVSGMLKHLGVSRSGYHAWLKRVPSNTEKRREAVKSKIKDIYDESKQNYGAPKITKELRKSGEIISERT</sequence>
<dbReference type="PANTHER" id="PTHR46889:SF4">
    <property type="entry name" value="TRANSPOSASE INSO FOR INSERTION SEQUENCE ELEMENT IS911B-RELATED"/>
    <property type="match status" value="1"/>
</dbReference>
<feature type="domain" description="HTH-like" evidence="1">
    <location>
        <begin position="53"/>
        <end position="91"/>
    </location>
</feature>
<dbReference type="InterPro" id="IPR025948">
    <property type="entry name" value="HTH-like_dom"/>
</dbReference>
<dbReference type="AlphaFoldDB" id="J9FZ26"/>
<gene>
    <name evidence="2" type="ORF">EVA_17087</name>
</gene>
<accession>J9FZ26</accession>
<evidence type="ECO:0000313" key="2">
    <source>
        <dbReference type="EMBL" id="EJW94807.1"/>
    </source>
</evidence>
<feature type="non-terminal residue" evidence="2">
    <location>
        <position position="92"/>
    </location>
</feature>
<dbReference type="Pfam" id="PF13276">
    <property type="entry name" value="HTH_21"/>
    <property type="match status" value="1"/>
</dbReference>
<protein>
    <submittedName>
        <fullName evidence="2">Transposase</fullName>
    </submittedName>
</protein>
<name>J9FZ26_9ZZZZ</name>
<dbReference type="InterPro" id="IPR050900">
    <property type="entry name" value="Transposase_IS3/IS150/IS904"/>
</dbReference>
<reference evidence="2" key="1">
    <citation type="journal article" date="2012" name="PLoS ONE">
        <title>Gene sets for utilization of primary and secondary nutrition supplies in the distal gut of endangered iberian lynx.</title>
        <authorList>
            <person name="Alcaide M."/>
            <person name="Messina E."/>
            <person name="Richter M."/>
            <person name="Bargiela R."/>
            <person name="Peplies J."/>
            <person name="Huws S.A."/>
            <person name="Newbold C.J."/>
            <person name="Golyshin P.N."/>
            <person name="Simon M.A."/>
            <person name="Lopez G."/>
            <person name="Yakimov M.M."/>
            <person name="Ferrer M."/>
        </authorList>
    </citation>
    <scope>NUCLEOTIDE SEQUENCE</scope>
</reference>
<dbReference type="PANTHER" id="PTHR46889">
    <property type="entry name" value="TRANSPOSASE INSF FOR INSERTION SEQUENCE IS3B-RELATED"/>
    <property type="match status" value="1"/>
</dbReference>